<feature type="transmembrane region" description="Helical" evidence="7">
    <location>
        <begin position="49"/>
        <end position="68"/>
    </location>
</feature>
<comment type="caution">
    <text evidence="11">The sequence shown here is derived from an EMBL/GenBank/DDBJ whole genome shotgun (WGS) entry which is preliminary data.</text>
</comment>
<organism evidence="11 12">
    <name type="scientific">Stylosanthes scabra</name>
    <dbReference type="NCBI Taxonomy" id="79078"/>
    <lineage>
        <taxon>Eukaryota</taxon>
        <taxon>Viridiplantae</taxon>
        <taxon>Streptophyta</taxon>
        <taxon>Embryophyta</taxon>
        <taxon>Tracheophyta</taxon>
        <taxon>Spermatophyta</taxon>
        <taxon>Magnoliopsida</taxon>
        <taxon>eudicotyledons</taxon>
        <taxon>Gunneridae</taxon>
        <taxon>Pentapetalae</taxon>
        <taxon>rosids</taxon>
        <taxon>fabids</taxon>
        <taxon>Fabales</taxon>
        <taxon>Fabaceae</taxon>
        <taxon>Papilionoideae</taxon>
        <taxon>50 kb inversion clade</taxon>
        <taxon>dalbergioids sensu lato</taxon>
        <taxon>Dalbergieae</taxon>
        <taxon>Pterocarpus clade</taxon>
        <taxon>Stylosanthes</taxon>
    </lineage>
</organism>
<feature type="signal peptide" evidence="8">
    <location>
        <begin position="1"/>
        <end position="25"/>
    </location>
</feature>
<dbReference type="Pfam" id="PF07714">
    <property type="entry name" value="PK_Tyr_Ser-Thr"/>
    <property type="match status" value="1"/>
</dbReference>
<accession>A0ABU6TCL6</accession>
<dbReference type="InterPro" id="IPR029070">
    <property type="entry name" value="Chitinase_insertion_sf"/>
</dbReference>
<evidence type="ECO:0000259" key="9">
    <source>
        <dbReference type="PROSITE" id="PS50011"/>
    </source>
</evidence>
<proteinExistence type="predicted"/>
<feature type="transmembrane region" description="Helical" evidence="7">
    <location>
        <begin position="379"/>
        <end position="398"/>
    </location>
</feature>
<dbReference type="InterPro" id="IPR008271">
    <property type="entry name" value="Ser/Thr_kinase_AS"/>
</dbReference>
<dbReference type="EMBL" id="JASCZI010090782">
    <property type="protein sequence ID" value="MED6146445.1"/>
    <property type="molecule type" value="Genomic_DNA"/>
</dbReference>
<evidence type="ECO:0000256" key="1">
    <source>
        <dbReference type="ARBA" id="ARBA00022527"/>
    </source>
</evidence>
<dbReference type="InterPro" id="IPR011009">
    <property type="entry name" value="Kinase-like_dom_sf"/>
</dbReference>
<dbReference type="PROSITE" id="PS00107">
    <property type="entry name" value="PROTEIN_KINASE_ATP"/>
    <property type="match status" value="1"/>
</dbReference>
<feature type="binding site" evidence="6">
    <location>
        <position position="479"/>
    </location>
    <ligand>
        <name>ATP</name>
        <dbReference type="ChEBI" id="CHEBI:30616"/>
    </ligand>
</feature>
<dbReference type="PROSITE" id="PS50011">
    <property type="entry name" value="PROTEIN_KINASE_DOM"/>
    <property type="match status" value="1"/>
</dbReference>
<evidence type="ECO:0000256" key="5">
    <source>
        <dbReference type="ARBA" id="ARBA00022840"/>
    </source>
</evidence>
<evidence type="ECO:0000259" key="10">
    <source>
        <dbReference type="PROSITE" id="PS51910"/>
    </source>
</evidence>
<reference evidence="11 12" key="1">
    <citation type="journal article" date="2023" name="Plants (Basel)">
        <title>Bridging the Gap: Combining Genomics and Transcriptomics Approaches to Understand Stylosanthes scabra, an Orphan Legume from the Brazilian Caatinga.</title>
        <authorList>
            <person name="Ferreira-Neto J.R.C."/>
            <person name="da Silva M.D."/>
            <person name="Binneck E."/>
            <person name="de Melo N.F."/>
            <person name="da Silva R.H."/>
            <person name="de Melo A.L.T.M."/>
            <person name="Pandolfi V."/>
            <person name="Bustamante F.O."/>
            <person name="Brasileiro-Vidal A.C."/>
            <person name="Benko-Iseppon A.M."/>
        </authorList>
    </citation>
    <scope>NUCLEOTIDE SEQUENCE [LARGE SCALE GENOMIC DNA]</scope>
    <source>
        <tissue evidence="11">Leaves</tissue>
    </source>
</reference>
<sequence length="767" mass="86553">MASTSNLTWIFLLIFFLPLTSHTFASSWVKAGYYYSATEISASDIKSKLFTHLICAFSFINSTNYNIFINASQLRTFSAFTQTVKLQNPTVSTLLSIWAGGKDNFTLFSSMLNQSSHRKSFIHSSITTARSHGFQGIDLYGASPRQASDLANFGSLLEEWRAAITSEARNSSKPELLLVMAGYYLRASDSRSYPFDSMQRNLDWVHFVAYDYYVPTKNNITGFHAALYGPTNWDNTDSGIKEWRRRGFSSNKLLIGLPYHGYAWTLVNPGDSGIAAPTSGPAITMDGSMGYKLIKSFVRSFGNNGVVSRFNDTFVVDQFTVASTTWVDFDDVDSIRAKVSYAKEKGLLGYNVFQVANDENWVLSKAAQEVDEDHHMRRLLILVLLSAVAVITLLGIVFCYCHRGTSATIKKALYQIRECLSGAEQDQVEGRNGSDLTAFSYLTIKMATNNFSSDNKLGEGGYGRVYKGKLRKGQEIAVKRLSESSNQGLEEFKNEIALTARLQHVNLVRLLGYCTKRDEKILIYEYLPNKSLDHFLFDQRKSILLDWSNRANIIEGVTQGLLYLQEYSNFTIIHRDLKASNVLLDQKMNPKISDFGMARIFRKYDLEANTNRIVGTYGYVPPEYVRKGIYSTKYDVYSFGVLLLQIISGKRTSCYYGPHENLNLLEYAYELWMEGRGVEFLDPSLDDATSACKLMRCMQVALLCVQENSADRPSMLEVYSILKNETEAIGIPKIPGFSVKNHGNDEEERHIKYVSINDVTISEMTPR</sequence>
<keyword evidence="5 6" id="KW-0067">ATP-binding</keyword>
<dbReference type="SUPFAM" id="SSF56112">
    <property type="entry name" value="Protein kinase-like (PK-like)"/>
    <property type="match status" value="1"/>
</dbReference>
<feature type="domain" description="GH18" evidence="10">
    <location>
        <begin position="28"/>
        <end position="374"/>
    </location>
</feature>
<dbReference type="PANTHER" id="PTHR27002:SF559">
    <property type="entry name" value="CYSTEINE-RICH RLK (RECEPTOR-LIKE KINASE) PROTEIN"/>
    <property type="match status" value="1"/>
</dbReference>
<evidence type="ECO:0000313" key="11">
    <source>
        <dbReference type="EMBL" id="MED6146445.1"/>
    </source>
</evidence>
<dbReference type="PROSITE" id="PS00108">
    <property type="entry name" value="PROTEIN_KINASE_ST"/>
    <property type="match status" value="1"/>
</dbReference>
<keyword evidence="7" id="KW-0472">Membrane</keyword>
<keyword evidence="2" id="KW-0808">Transferase</keyword>
<name>A0ABU6TCL6_9FABA</name>
<dbReference type="Gene3D" id="1.10.510.10">
    <property type="entry name" value="Transferase(Phosphotransferase) domain 1"/>
    <property type="match status" value="1"/>
</dbReference>
<keyword evidence="3 6" id="KW-0547">Nucleotide-binding</keyword>
<dbReference type="Gene3D" id="3.10.50.10">
    <property type="match status" value="1"/>
</dbReference>
<dbReference type="InterPro" id="IPR017853">
    <property type="entry name" value="GH"/>
</dbReference>
<dbReference type="InterPro" id="IPR000719">
    <property type="entry name" value="Prot_kinase_dom"/>
</dbReference>
<dbReference type="InterPro" id="IPR017441">
    <property type="entry name" value="Protein_kinase_ATP_BS"/>
</dbReference>
<dbReference type="SUPFAM" id="SSF51445">
    <property type="entry name" value="(Trans)glycosidases"/>
    <property type="match status" value="1"/>
</dbReference>
<keyword evidence="1" id="KW-0723">Serine/threonine-protein kinase</keyword>
<keyword evidence="8" id="KW-0732">Signal</keyword>
<dbReference type="CDD" id="cd02879">
    <property type="entry name" value="GH18_plant_chitinase_class_V"/>
    <property type="match status" value="1"/>
</dbReference>
<dbReference type="SMART" id="SM00636">
    <property type="entry name" value="Glyco_18"/>
    <property type="match status" value="1"/>
</dbReference>
<evidence type="ECO:0000256" key="7">
    <source>
        <dbReference type="SAM" id="Phobius"/>
    </source>
</evidence>
<evidence type="ECO:0000256" key="8">
    <source>
        <dbReference type="SAM" id="SignalP"/>
    </source>
</evidence>
<evidence type="ECO:0000256" key="3">
    <source>
        <dbReference type="ARBA" id="ARBA00022741"/>
    </source>
</evidence>
<dbReference type="Gene3D" id="3.20.20.80">
    <property type="entry name" value="Glycosidases"/>
    <property type="match status" value="1"/>
</dbReference>
<evidence type="ECO:0000313" key="12">
    <source>
        <dbReference type="Proteomes" id="UP001341840"/>
    </source>
</evidence>
<dbReference type="PANTHER" id="PTHR27002">
    <property type="entry name" value="RECEPTOR-LIKE SERINE/THREONINE-PROTEIN KINASE SD1-8"/>
    <property type="match status" value="1"/>
</dbReference>
<keyword evidence="7" id="KW-0812">Transmembrane</keyword>
<dbReference type="Gene3D" id="3.30.200.20">
    <property type="entry name" value="Phosphorylase Kinase, domain 1"/>
    <property type="match status" value="1"/>
</dbReference>
<dbReference type="InterPro" id="IPR001245">
    <property type="entry name" value="Ser-Thr/Tyr_kinase_cat_dom"/>
</dbReference>
<keyword evidence="7" id="KW-1133">Transmembrane helix</keyword>
<dbReference type="Proteomes" id="UP001341840">
    <property type="component" value="Unassembled WGS sequence"/>
</dbReference>
<dbReference type="InterPro" id="IPR001223">
    <property type="entry name" value="Glyco_hydro18_cat"/>
</dbReference>
<evidence type="ECO:0000256" key="6">
    <source>
        <dbReference type="PROSITE-ProRule" id="PRU10141"/>
    </source>
</evidence>
<dbReference type="SMART" id="SM00220">
    <property type="entry name" value="S_TKc"/>
    <property type="match status" value="1"/>
</dbReference>
<keyword evidence="4" id="KW-0418">Kinase</keyword>
<gene>
    <name evidence="11" type="ORF">PIB30_034559</name>
</gene>
<dbReference type="CDD" id="cd14066">
    <property type="entry name" value="STKc_IRAK"/>
    <property type="match status" value="1"/>
</dbReference>
<evidence type="ECO:0000256" key="4">
    <source>
        <dbReference type="ARBA" id="ARBA00022777"/>
    </source>
</evidence>
<dbReference type="Pfam" id="PF00704">
    <property type="entry name" value="Glyco_hydro_18"/>
    <property type="match status" value="1"/>
</dbReference>
<protein>
    <submittedName>
        <fullName evidence="11">Uncharacterized protein</fullName>
    </submittedName>
</protein>
<dbReference type="PROSITE" id="PS51910">
    <property type="entry name" value="GH18_2"/>
    <property type="match status" value="1"/>
</dbReference>
<dbReference type="InterPro" id="IPR011583">
    <property type="entry name" value="Chitinase_II/V-like_cat"/>
</dbReference>
<keyword evidence="12" id="KW-1185">Reference proteome</keyword>
<evidence type="ECO:0000256" key="2">
    <source>
        <dbReference type="ARBA" id="ARBA00022679"/>
    </source>
</evidence>
<feature type="domain" description="Protein kinase" evidence="9">
    <location>
        <begin position="451"/>
        <end position="722"/>
    </location>
</feature>
<feature type="chain" id="PRO_5045254625" evidence="8">
    <location>
        <begin position="26"/>
        <end position="767"/>
    </location>
</feature>